<feature type="transmembrane region" description="Helical" evidence="16">
    <location>
        <begin position="196"/>
        <end position="223"/>
    </location>
</feature>
<comment type="domain">
    <text evidence="16">The DHHC domain is required for palmitoyltransferase activity.</text>
</comment>
<dbReference type="PANTHER" id="PTHR19288:SF92">
    <property type="entry name" value="GLYCEROL-3-PHOSPHATE PHOSPHATASE"/>
    <property type="match status" value="1"/>
</dbReference>
<evidence type="ECO:0000256" key="12">
    <source>
        <dbReference type="ARBA" id="ARBA00048354"/>
    </source>
</evidence>
<comment type="similarity">
    <text evidence="3">Belongs to the HAD-like hydrolase superfamily. CbbY/CbbZ/Gph/YieH family.</text>
</comment>
<dbReference type="GO" id="GO:0004725">
    <property type="term" value="F:protein tyrosine phosphatase activity"/>
    <property type="evidence" value="ECO:0007669"/>
    <property type="project" value="UniProtKB-EC"/>
</dbReference>
<evidence type="ECO:0000256" key="4">
    <source>
        <dbReference type="ARBA" id="ARBA00011738"/>
    </source>
</evidence>
<keyword evidence="6" id="KW-0479">Metal-binding</keyword>
<evidence type="ECO:0000256" key="2">
    <source>
        <dbReference type="ARBA" id="ARBA00004141"/>
    </source>
</evidence>
<keyword evidence="11" id="KW-0119">Carbohydrate metabolism</keyword>
<evidence type="ECO:0000256" key="1">
    <source>
        <dbReference type="ARBA" id="ARBA00001946"/>
    </source>
</evidence>
<comment type="catalytic activity">
    <reaction evidence="14">
        <text>O-phospho-L-tyrosyl-[protein] + H2O = L-tyrosyl-[protein] + phosphate</text>
        <dbReference type="Rhea" id="RHEA:10684"/>
        <dbReference type="Rhea" id="RHEA-COMP:10136"/>
        <dbReference type="Rhea" id="RHEA-COMP:20101"/>
        <dbReference type="ChEBI" id="CHEBI:15377"/>
        <dbReference type="ChEBI" id="CHEBI:43474"/>
        <dbReference type="ChEBI" id="CHEBI:46858"/>
        <dbReference type="ChEBI" id="CHEBI:61978"/>
        <dbReference type="EC" id="3.1.3.48"/>
    </reaction>
</comment>
<keyword evidence="16" id="KW-0808">Transferase</keyword>
<feature type="transmembrane region" description="Helical" evidence="16">
    <location>
        <begin position="7"/>
        <end position="26"/>
    </location>
</feature>
<dbReference type="Pfam" id="PF01529">
    <property type="entry name" value="DHHC"/>
    <property type="match status" value="1"/>
</dbReference>
<protein>
    <recommendedName>
        <fullName evidence="16">Palmitoyltransferase</fullName>
        <ecNumber evidence="16">2.3.1.225</ecNumber>
    </recommendedName>
</protein>
<comment type="catalytic activity">
    <reaction evidence="13">
        <text>sn-glycerol 1-phosphate + H2O = glycerol + phosphate</text>
        <dbReference type="Rhea" id="RHEA:46084"/>
        <dbReference type="ChEBI" id="CHEBI:15377"/>
        <dbReference type="ChEBI" id="CHEBI:17754"/>
        <dbReference type="ChEBI" id="CHEBI:43474"/>
        <dbReference type="ChEBI" id="CHEBI:57685"/>
        <dbReference type="EC" id="3.1.3.21"/>
    </reaction>
</comment>
<evidence type="ECO:0000256" key="8">
    <source>
        <dbReference type="ARBA" id="ARBA00022842"/>
    </source>
</evidence>
<dbReference type="EC" id="2.3.1.225" evidence="16"/>
<dbReference type="NCBIfam" id="TIGR01460">
    <property type="entry name" value="HAD-SF-IIA"/>
    <property type="match status" value="1"/>
</dbReference>
<evidence type="ECO:0000256" key="7">
    <source>
        <dbReference type="ARBA" id="ARBA00022801"/>
    </source>
</evidence>
<dbReference type="AlphaFoldDB" id="A0A9N7UM47"/>
<evidence type="ECO:0000256" key="16">
    <source>
        <dbReference type="RuleBase" id="RU079119"/>
    </source>
</evidence>
<dbReference type="InterPro" id="IPR006349">
    <property type="entry name" value="PGP_euk"/>
</dbReference>
<proteinExistence type="inferred from homology"/>
<reference evidence="18" key="1">
    <citation type="submission" date="2020-03" db="EMBL/GenBank/DDBJ databases">
        <authorList>
            <person name="Weist P."/>
        </authorList>
    </citation>
    <scope>NUCLEOTIDE SEQUENCE</scope>
</reference>
<accession>A0A9N7UM47</accession>
<dbReference type="Pfam" id="PF13344">
    <property type="entry name" value="Hydrolase_6"/>
    <property type="match status" value="1"/>
</dbReference>
<comment type="cofactor">
    <cofactor evidence="1">
        <name>Mg(2+)</name>
        <dbReference type="ChEBI" id="CHEBI:18420"/>
    </cofactor>
</comment>
<dbReference type="Proteomes" id="UP001153269">
    <property type="component" value="Unassembled WGS sequence"/>
</dbReference>
<comment type="subunit">
    <text evidence="4">Homodimer.</text>
</comment>
<evidence type="ECO:0000256" key="13">
    <source>
        <dbReference type="ARBA" id="ARBA00049369"/>
    </source>
</evidence>
<evidence type="ECO:0000256" key="9">
    <source>
        <dbReference type="ARBA" id="ARBA00022989"/>
    </source>
</evidence>
<dbReference type="GO" id="GO:0019706">
    <property type="term" value="F:protein-cysteine S-palmitoyltransferase activity"/>
    <property type="evidence" value="ECO:0007669"/>
    <property type="project" value="UniProtKB-EC"/>
</dbReference>
<organism evidence="18 19">
    <name type="scientific">Pleuronectes platessa</name>
    <name type="common">European plaice</name>
    <dbReference type="NCBI Taxonomy" id="8262"/>
    <lineage>
        <taxon>Eukaryota</taxon>
        <taxon>Metazoa</taxon>
        <taxon>Chordata</taxon>
        <taxon>Craniata</taxon>
        <taxon>Vertebrata</taxon>
        <taxon>Euteleostomi</taxon>
        <taxon>Actinopterygii</taxon>
        <taxon>Neopterygii</taxon>
        <taxon>Teleostei</taxon>
        <taxon>Neoteleostei</taxon>
        <taxon>Acanthomorphata</taxon>
        <taxon>Carangaria</taxon>
        <taxon>Pleuronectiformes</taxon>
        <taxon>Pleuronectoidei</taxon>
        <taxon>Pleuronectidae</taxon>
        <taxon>Pleuronectes</taxon>
    </lineage>
</organism>
<dbReference type="GO" id="GO:0046872">
    <property type="term" value="F:metal ion binding"/>
    <property type="evidence" value="ECO:0007669"/>
    <property type="project" value="UniProtKB-KW"/>
</dbReference>
<keyword evidence="9 16" id="KW-1133">Transmembrane helix</keyword>
<comment type="function">
    <text evidence="15">Glycerol-3-phosphate phosphatase hydrolyzing glycerol-3-phosphate into glycerol. Thereby, regulates the cellular levels of glycerol-3-phosphate a metabolic intermediate of glucose, lipid and energy metabolism. Was also shown to have a 2-phosphoglycolate phosphatase activity and a tyrosine-protein phosphatase activity. However, their physiological relevance is unclear. In vitro, also has a phosphatase activity toward ADP, ATP, GDP and GTP.</text>
</comment>
<dbReference type="GO" id="GO:0006114">
    <property type="term" value="P:glycerol biosynthetic process"/>
    <property type="evidence" value="ECO:0007669"/>
    <property type="project" value="UniProtKB-ARBA"/>
</dbReference>
<dbReference type="CDD" id="cd07510">
    <property type="entry name" value="HAD_Pase_UmpH-like"/>
    <property type="match status" value="1"/>
</dbReference>
<evidence type="ECO:0000256" key="14">
    <source>
        <dbReference type="ARBA" id="ARBA00051722"/>
    </source>
</evidence>
<dbReference type="GO" id="GO:0043136">
    <property type="term" value="F:sn-glycerol 3-phosphatase activity"/>
    <property type="evidence" value="ECO:0007669"/>
    <property type="project" value="TreeGrafter"/>
</dbReference>
<keyword evidence="10 16" id="KW-0472">Membrane</keyword>
<evidence type="ECO:0000256" key="10">
    <source>
        <dbReference type="ARBA" id="ARBA00023136"/>
    </source>
</evidence>
<comment type="subcellular location">
    <subcellularLocation>
        <location evidence="2">Membrane</location>
        <topology evidence="2">Multi-pass membrane protein</topology>
    </subcellularLocation>
</comment>
<dbReference type="InterPro" id="IPR023214">
    <property type="entry name" value="HAD_sf"/>
</dbReference>
<feature type="transmembrane region" description="Helical" evidence="16">
    <location>
        <begin position="258"/>
        <end position="278"/>
    </location>
</feature>
<keyword evidence="8" id="KW-0460">Magnesium</keyword>
<evidence type="ECO:0000313" key="19">
    <source>
        <dbReference type="Proteomes" id="UP001153269"/>
    </source>
</evidence>
<dbReference type="NCBIfam" id="TIGR01452">
    <property type="entry name" value="PGP_euk"/>
    <property type="match status" value="1"/>
</dbReference>
<feature type="transmembrane region" description="Helical" evidence="16">
    <location>
        <begin position="104"/>
        <end position="121"/>
    </location>
</feature>
<comment type="catalytic activity">
    <reaction evidence="12">
        <text>sn-glycerol 3-phosphate + H2O = glycerol + phosphate</text>
        <dbReference type="Rhea" id="RHEA:66372"/>
        <dbReference type="ChEBI" id="CHEBI:15377"/>
        <dbReference type="ChEBI" id="CHEBI:17754"/>
        <dbReference type="ChEBI" id="CHEBI:43474"/>
        <dbReference type="ChEBI" id="CHEBI:57597"/>
        <dbReference type="EC" id="3.1.3.21"/>
    </reaction>
</comment>
<comment type="caution">
    <text evidence="18">The sequence shown here is derived from an EMBL/GenBank/DDBJ whole genome shotgun (WGS) entry which is preliminary data.</text>
</comment>
<dbReference type="Pfam" id="PF13242">
    <property type="entry name" value="Hydrolase_like"/>
    <property type="match status" value="1"/>
</dbReference>
<dbReference type="GO" id="GO:0016020">
    <property type="term" value="C:membrane"/>
    <property type="evidence" value="ECO:0007669"/>
    <property type="project" value="UniProtKB-SubCell"/>
</dbReference>
<dbReference type="EMBL" id="CADEAL010001458">
    <property type="protein sequence ID" value="CAB1432626.1"/>
    <property type="molecule type" value="Genomic_DNA"/>
</dbReference>
<comment type="catalytic activity">
    <reaction evidence="16">
        <text>L-cysteinyl-[protein] + hexadecanoyl-CoA = S-hexadecanoyl-L-cysteinyl-[protein] + CoA</text>
        <dbReference type="Rhea" id="RHEA:36683"/>
        <dbReference type="Rhea" id="RHEA-COMP:10131"/>
        <dbReference type="Rhea" id="RHEA-COMP:11032"/>
        <dbReference type="ChEBI" id="CHEBI:29950"/>
        <dbReference type="ChEBI" id="CHEBI:57287"/>
        <dbReference type="ChEBI" id="CHEBI:57379"/>
        <dbReference type="ChEBI" id="CHEBI:74151"/>
        <dbReference type="EC" id="2.3.1.225"/>
    </reaction>
</comment>
<dbReference type="InterPro" id="IPR006357">
    <property type="entry name" value="HAD-SF_hydro_IIA"/>
</dbReference>
<dbReference type="InterPro" id="IPR036412">
    <property type="entry name" value="HAD-like_sf"/>
</dbReference>
<gene>
    <name evidence="18" type="ORF">PLEPLA_LOCUS20709</name>
</gene>
<comment type="similarity">
    <text evidence="16">Belongs to the DHHC palmitoyltransferase family.</text>
</comment>
<evidence type="ECO:0000256" key="5">
    <source>
        <dbReference type="ARBA" id="ARBA00022692"/>
    </source>
</evidence>
<evidence type="ECO:0000256" key="6">
    <source>
        <dbReference type="ARBA" id="ARBA00022723"/>
    </source>
</evidence>
<dbReference type="PROSITE" id="PS50216">
    <property type="entry name" value="DHHC"/>
    <property type="match status" value="1"/>
</dbReference>
<evidence type="ECO:0000256" key="11">
    <source>
        <dbReference type="ARBA" id="ARBA00023277"/>
    </source>
</evidence>
<dbReference type="GO" id="GO:0005737">
    <property type="term" value="C:cytoplasm"/>
    <property type="evidence" value="ECO:0007669"/>
    <property type="project" value="TreeGrafter"/>
</dbReference>
<dbReference type="FunFam" id="3.40.50.1000:FF:000123">
    <property type="entry name" value="glycerol-3-phosphate phosphatase"/>
    <property type="match status" value="1"/>
</dbReference>
<evidence type="ECO:0000313" key="18">
    <source>
        <dbReference type="EMBL" id="CAB1432626.1"/>
    </source>
</evidence>
<feature type="domain" description="Palmitoyltransferase DHHC" evidence="17">
    <location>
        <begin position="152"/>
        <end position="292"/>
    </location>
</feature>
<dbReference type="GO" id="GO:0006650">
    <property type="term" value="P:glycerophospholipid metabolic process"/>
    <property type="evidence" value="ECO:0007669"/>
    <property type="project" value="UniProtKB-ARBA"/>
</dbReference>
<sequence>MDFLSLFAAYVLLVLTCIVLLCKYSGQQQTPFLTFFNFVVKFVAPITPKWLQTFSQRTLHRLFHQRSNMFIYLHLLLECAVYAEFTYEVFGFCREMDTTLTSLSVPYILLAVKTFFFYLCIRRDPGTVTEKKVAGQQHVYPYDRRLFHPGVSCPTCQLIKPARSKHCRVCDRCVQRFDHHCVWVNNCIGALNTRYFLLYLFSVCAMAGDMAVLTADMLLHAVLRSGLLRASYVDEFGEQQTAGPLFVVQHLFLTFPRIVFMLGFLVFVFFLLAGYAMFHSYLALVNQTSNECCLHVSCPPLRLHKIMRNVDLLDSVDCVLFDCDGVIWRGEQAVPGAAEVIDLLKEQGKNVFFVTNNSSKTRRMYADKMTKLGFDVREEEVFGTAYCSAVYLRNVCELRGKVYLIGSPAMEQELAAVGIQQTGVGPDHVAGKAADWAGVPLDPEVRAVVVGFDEHFSYMKLNRALQYLSQKDCLFVGTNRDSRLPLEGGKAVPGTGCLLQAVETAAQRQAQTVGKPNSFMFDCVASQFSVDRDRCLMVGDRLDTDIMLGSNCGLKTLLTLTGVSTVADAEAHQKSGCAERQGMVPDYYVDSIADLLPVLRG</sequence>
<dbReference type="SUPFAM" id="SSF56784">
    <property type="entry name" value="HAD-like"/>
    <property type="match status" value="1"/>
</dbReference>
<name>A0A9N7UM47_PLEPL</name>
<dbReference type="Gene3D" id="3.40.50.1000">
    <property type="entry name" value="HAD superfamily/HAD-like"/>
    <property type="match status" value="2"/>
</dbReference>
<evidence type="ECO:0000256" key="3">
    <source>
        <dbReference type="ARBA" id="ARBA00006171"/>
    </source>
</evidence>
<keyword evidence="16" id="KW-0012">Acyltransferase</keyword>
<feature type="transmembrane region" description="Helical" evidence="16">
    <location>
        <begin position="71"/>
        <end position="92"/>
    </location>
</feature>
<dbReference type="InterPro" id="IPR001594">
    <property type="entry name" value="Palmitoyltrfase_DHHC"/>
</dbReference>
<keyword evidence="7" id="KW-0378">Hydrolase</keyword>
<evidence type="ECO:0000259" key="17">
    <source>
        <dbReference type="Pfam" id="PF01529"/>
    </source>
</evidence>
<dbReference type="PANTHER" id="PTHR19288">
    <property type="entry name" value="4-NITROPHENYLPHOSPHATASE-RELATED"/>
    <property type="match status" value="1"/>
</dbReference>
<keyword evidence="5 16" id="KW-0812">Transmembrane</keyword>
<evidence type="ECO:0000256" key="15">
    <source>
        <dbReference type="ARBA" id="ARBA00057228"/>
    </source>
</evidence>
<keyword evidence="19" id="KW-1185">Reference proteome</keyword>